<evidence type="ECO:0000256" key="1">
    <source>
        <dbReference type="ARBA" id="ARBA00008668"/>
    </source>
</evidence>
<name>A0A218WQ33_PUNGR</name>
<feature type="signal peptide" evidence="2">
    <location>
        <begin position="1"/>
        <end position="24"/>
    </location>
</feature>
<evidence type="ECO:0000313" key="3">
    <source>
        <dbReference type="EMBL" id="OWM74967.1"/>
    </source>
</evidence>
<dbReference type="InterPro" id="IPR050592">
    <property type="entry name" value="GDSL_lipolytic_enzyme"/>
</dbReference>
<dbReference type="PROSITE" id="PS01098">
    <property type="entry name" value="LIPASE_GDSL_SER"/>
    <property type="match status" value="1"/>
</dbReference>
<evidence type="ECO:0000313" key="5">
    <source>
        <dbReference type="Proteomes" id="UP000197138"/>
    </source>
</evidence>
<dbReference type="PANTHER" id="PTHR45642:SF52">
    <property type="entry name" value="GDSL-LIKE LIPASE_ACYLHYDROLASE"/>
    <property type="match status" value="1"/>
</dbReference>
<evidence type="ECO:0000313" key="6">
    <source>
        <dbReference type="Proteomes" id="UP000233551"/>
    </source>
</evidence>
<dbReference type="Proteomes" id="UP000197138">
    <property type="component" value="Unassembled WGS sequence"/>
</dbReference>
<dbReference type="InterPro" id="IPR035669">
    <property type="entry name" value="SGNH_plant_lipase-like"/>
</dbReference>
<dbReference type="CDD" id="cd01837">
    <property type="entry name" value="SGNH_plant_lipase_like"/>
    <property type="match status" value="1"/>
</dbReference>
<dbReference type="Proteomes" id="UP000233551">
    <property type="component" value="Unassembled WGS sequence"/>
</dbReference>
<accession>A0A218WQ33</accession>
<evidence type="ECO:0000256" key="2">
    <source>
        <dbReference type="SAM" id="SignalP"/>
    </source>
</evidence>
<dbReference type="EMBL" id="PGOL01000185">
    <property type="protein sequence ID" value="PKI75170.1"/>
    <property type="molecule type" value="Genomic_DNA"/>
</dbReference>
<evidence type="ECO:0008006" key="7">
    <source>
        <dbReference type="Google" id="ProtNLM"/>
    </source>
</evidence>
<dbReference type="GO" id="GO:0016298">
    <property type="term" value="F:lipase activity"/>
    <property type="evidence" value="ECO:0007669"/>
    <property type="project" value="InterPro"/>
</dbReference>
<keyword evidence="2" id="KW-0732">Signal</keyword>
<proteinExistence type="inferred from homology"/>
<dbReference type="PANTHER" id="PTHR45642">
    <property type="entry name" value="GDSL ESTERASE/LIPASE EXL3"/>
    <property type="match status" value="1"/>
</dbReference>
<feature type="chain" id="PRO_5014071764" description="GDSL esterase/lipase EXL3-like" evidence="2">
    <location>
        <begin position="25"/>
        <end position="293"/>
    </location>
</feature>
<dbReference type="InterPro" id="IPR001087">
    <property type="entry name" value="GDSL"/>
</dbReference>
<dbReference type="Gene3D" id="3.40.50.1110">
    <property type="entry name" value="SGNH hydrolase"/>
    <property type="match status" value="1"/>
</dbReference>
<comment type="caution">
    <text evidence="3">The sequence shown here is derived from an EMBL/GenBank/DDBJ whole genome shotgun (WGS) entry which is preliminary data.</text>
</comment>
<dbReference type="EMBL" id="MTKT01003414">
    <property type="protein sequence ID" value="OWM74967.1"/>
    <property type="molecule type" value="Genomic_DNA"/>
</dbReference>
<comment type="similarity">
    <text evidence="1">Belongs to the 'GDSL' lipolytic enzyme family.</text>
</comment>
<reference evidence="3" key="2">
    <citation type="submission" date="2017-06" db="EMBL/GenBank/DDBJ databases">
        <title>The pomegranate genome and the genomics of punicalagin biosynthesis.</title>
        <authorList>
            <person name="Xu C."/>
        </authorList>
    </citation>
    <scope>NUCLEOTIDE SEQUENCE [LARGE SCALE GENOMIC DNA]</scope>
    <source>
        <tissue evidence="3">Fresh leaf</tissue>
    </source>
</reference>
<reference evidence="5" key="1">
    <citation type="journal article" date="2017" name="Plant J.">
        <title>The pomegranate (Punica granatum L.) genome and the genomics of punicalagin biosynthesis.</title>
        <authorList>
            <person name="Qin G."/>
            <person name="Xu C."/>
            <person name="Ming R."/>
            <person name="Tang H."/>
            <person name="Guyot R."/>
            <person name="Kramer E.M."/>
            <person name="Hu Y."/>
            <person name="Yi X."/>
            <person name="Qi Y."/>
            <person name="Xu X."/>
            <person name="Gao Z."/>
            <person name="Pan H."/>
            <person name="Jian J."/>
            <person name="Tian Y."/>
            <person name="Yue Z."/>
            <person name="Xu Y."/>
        </authorList>
    </citation>
    <scope>NUCLEOTIDE SEQUENCE [LARGE SCALE GENOMIC DNA]</scope>
    <source>
        <strain evidence="5">cv. Dabenzi</strain>
    </source>
</reference>
<gene>
    <name evidence="3" type="ORF">CDL15_Pgr021318</name>
    <name evidence="4" type="ORF">CRG98_004505</name>
</gene>
<organism evidence="3 5">
    <name type="scientific">Punica granatum</name>
    <name type="common">Pomegranate</name>
    <dbReference type="NCBI Taxonomy" id="22663"/>
    <lineage>
        <taxon>Eukaryota</taxon>
        <taxon>Viridiplantae</taxon>
        <taxon>Streptophyta</taxon>
        <taxon>Embryophyta</taxon>
        <taxon>Tracheophyta</taxon>
        <taxon>Spermatophyta</taxon>
        <taxon>Magnoliopsida</taxon>
        <taxon>eudicotyledons</taxon>
        <taxon>Gunneridae</taxon>
        <taxon>Pentapetalae</taxon>
        <taxon>rosids</taxon>
        <taxon>malvids</taxon>
        <taxon>Myrtales</taxon>
        <taxon>Lythraceae</taxon>
        <taxon>Punica</taxon>
    </lineage>
</organism>
<keyword evidence="6" id="KW-1185">Reference proteome</keyword>
<dbReference type="GO" id="GO:0006629">
    <property type="term" value="P:lipid metabolic process"/>
    <property type="evidence" value="ECO:0007669"/>
    <property type="project" value="InterPro"/>
</dbReference>
<protein>
    <recommendedName>
        <fullName evidence="7">GDSL esterase/lipase EXL3-like</fullName>
    </recommendedName>
</protein>
<sequence length="293" mass="31282">MSSIFLGVFFSVISFCLQPCIVGAQNGSIPAAFAFGDSILDTGNNNNLNTLSKCNFSPYGQDLLGGKPTGRFCDGKVPSDLIAEALGIKELLPAYLDPNLRPEDLSTGVCFASGGSGYDSLTANILRVVSMSAQLDLFKEYISKLKEAVGDERANNVLSNGLYLVSAGNNDIAVSFFTTRLRLAQGFPAYSDLLVTAASNFIKELPNVTLAYADVYNTLLDLIQNTAKSGFQVTYPGCCPVGLAGGILCHPSLFGCADVSKYVFWDAAHPTERAYKVLVAEITRKFTSSPSDN</sequence>
<dbReference type="STRING" id="22663.A0A218WQ33"/>
<evidence type="ECO:0000313" key="4">
    <source>
        <dbReference type="EMBL" id="PKI75170.1"/>
    </source>
</evidence>
<reference evidence="4 6" key="3">
    <citation type="submission" date="2017-11" db="EMBL/GenBank/DDBJ databases">
        <title>De-novo sequencing of pomegranate (Punica granatum L.) genome.</title>
        <authorList>
            <person name="Akparov Z."/>
            <person name="Amiraslanov A."/>
            <person name="Hajiyeva S."/>
            <person name="Abbasov M."/>
            <person name="Kaur K."/>
            <person name="Hamwieh A."/>
            <person name="Solovyev V."/>
            <person name="Salamov A."/>
            <person name="Braich B."/>
            <person name="Kosarev P."/>
            <person name="Mahmoud A."/>
            <person name="Hajiyev E."/>
            <person name="Babayeva S."/>
            <person name="Izzatullayeva V."/>
            <person name="Mammadov A."/>
            <person name="Mammadov A."/>
            <person name="Sharifova S."/>
            <person name="Ojaghi J."/>
            <person name="Eynullazada K."/>
            <person name="Bayramov B."/>
            <person name="Abdulazimova A."/>
            <person name="Shahmuradov I."/>
        </authorList>
    </citation>
    <scope>NUCLEOTIDE SEQUENCE [LARGE SCALE GENOMIC DNA]</scope>
    <source>
        <strain evidence="4">AG2017</strain>
        <strain evidence="6">cv. AG2017</strain>
        <tissue evidence="4">Leaf</tissue>
    </source>
</reference>
<dbReference type="InterPro" id="IPR036514">
    <property type="entry name" value="SGNH_hydro_sf"/>
</dbReference>
<dbReference type="InterPro" id="IPR008265">
    <property type="entry name" value="Lipase_GDSL_AS"/>
</dbReference>
<dbReference type="Pfam" id="PF00657">
    <property type="entry name" value="Lipase_GDSL"/>
    <property type="match status" value="1"/>
</dbReference>
<dbReference type="AlphaFoldDB" id="A0A218WQ33"/>